<name>A0A1T4P5P1_9FIRM</name>
<gene>
    <name evidence="6" type="ORF">SAMN02745191_1887</name>
</gene>
<dbReference type="SUPFAM" id="SSF52540">
    <property type="entry name" value="P-loop containing nucleoside triphosphate hydrolases"/>
    <property type="match status" value="2"/>
</dbReference>
<keyword evidence="1" id="KW-0677">Repeat</keyword>
<evidence type="ECO:0000256" key="4">
    <source>
        <dbReference type="SAM" id="Coils"/>
    </source>
</evidence>
<organism evidence="6 7">
    <name type="scientific">Anaerorhabdus furcosa</name>
    <dbReference type="NCBI Taxonomy" id="118967"/>
    <lineage>
        <taxon>Bacteria</taxon>
        <taxon>Bacillati</taxon>
        <taxon>Bacillota</taxon>
        <taxon>Erysipelotrichia</taxon>
        <taxon>Erysipelotrichales</taxon>
        <taxon>Erysipelotrichaceae</taxon>
        <taxon>Anaerorhabdus</taxon>
    </lineage>
</organism>
<dbReference type="EMBL" id="FUWY01000005">
    <property type="protein sequence ID" value="SJZ86667.1"/>
    <property type="molecule type" value="Genomic_DNA"/>
</dbReference>
<proteinExistence type="predicted"/>
<evidence type="ECO:0000313" key="7">
    <source>
        <dbReference type="Proteomes" id="UP000243297"/>
    </source>
</evidence>
<keyword evidence="3" id="KW-0067">ATP-binding</keyword>
<dbReference type="InterPro" id="IPR027417">
    <property type="entry name" value="P-loop_NTPase"/>
</dbReference>
<evidence type="ECO:0000259" key="5">
    <source>
        <dbReference type="PROSITE" id="PS50893"/>
    </source>
</evidence>
<keyword evidence="7" id="KW-1185">Reference proteome</keyword>
<dbReference type="SMART" id="SM00382">
    <property type="entry name" value="AAA"/>
    <property type="match status" value="2"/>
</dbReference>
<dbReference type="PANTHER" id="PTHR19211:SF14">
    <property type="entry name" value="ATP-BINDING CASSETTE SUB-FAMILY F MEMBER 1"/>
    <property type="match status" value="1"/>
</dbReference>
<evidence type="ECO:0000313" key="6">
    <source>
        <dbReference type="EMBL" id="SJZ86667.1"/>
    </source>
</evidence>
<evidence type="ECO:0000256" key="1">
    <source>
        <dbReference type="ARBA" id="ARBA00022737"/>
    </source>
</evidence>
<dbReference type="PROSITE" id="PS00211">
    <property type="entry name" value="ABC_TRANSPORTER_1"/>
    <property type="match status" value="1"/>
</dbReference>
<keyword evidence="2" id="KW-0547">Nucleotide-binding</keyword>
<dbReference type="RefSeq" id="WP_078712292.1">
    <property type="nucleotide sequence ID" value="NZ_FUWY01000005.1"/>
</dbReference>
<feature type="domain" description="ABC transporter" evidence="5">
    <location>
        <begin position="2"/>
        <end position="230"/>
    </location>
</feature>
<dbReference type="PROSITE" id="PS50893">
    <property type="entry name" value="ABC_TRANSPORTER_2"/>
    <property type="match status" value="1"/>
</dbReference>
<evidence type="ECO:0000256" key="3">
    <source>
        <dbReference type="ARBA" id="ARBA00022840"/>
    </source>
</evidence>
<dbReference type="AlphaFoldDB" id="A0A1T4P5P1"/>
<dbReference type="PANTHER" id="PTHR19211">
    <property type="entry name" value="ATP-BINDING TRANSPORT PROTEIN-RELATED"/>
    <property type="match status" value="1"/>
</dbReference>
<dbReference type="CDD" id="cd03221">
    <property type="entry name" value="ABCF_EF-3"/>
    <property type="match status" value="1"/>
</dbReference>
<reference evidence="7" key="1">
    <citation type="submission" date="2017-02" db="EMBL/GenBank/DDBJ databases">
        <authorList>
            <person name="Varghese N."/>
            <person name="Submissions S."/>
        </authorList>
    </citation>
    <scope>NUCLEOTIDE SEQUENCE [LARGE SCALE GENOMIC DNA]</scope>
    <source>
        <strain evidence="7">ATCC 25662</strain>
    </source>
</reference>
<dbReference type="InterPro" id="IPR003593">
    <property type="entry name" value="AAA+_ATPase"/>
</dbReference>
<dbReference type="InterPro" id="IPR017871">
    <property type="entry name" value="ABC_transporter-like_CS"/>
</dbReference>
<feature type="coiled-coil region" evidence="4">
    <location>
        <begin position="236"/>
        <end position="270"/>
    </location>
</feature>
<dbReference type="InterPro" id="IPR050611">
    <property type="entry name" value="ABCF"/>
</dbReference>
<accession>A0A1T4P5P1</accession>
<dbReference type="Gene3D" id="3.40.50.300">
    <property type="entry name" value="P-loop containing nucleotide triphosphate hydrolases"/>
    <property type="match status" value="2"/>
</dbReference>
<sequence>MLELKNLTITTHKDRCLLKNFSFVLNKNDKIAIIGEEGNGKSTLLQAIVSLNLVKDYVNVEGHINKNNAQCGYLAQSLSPIWNECDFFEFLVKENPIDELELEQYNDYPELTRCLAEVDLNVTFLQDSKLVKTCSGGEKVKLQLAKLLYKKPDFLLLDEPTNDLDLKTLIWLEEFIKNQPMPILFISHDETLLENCANGIIHLEQLKRKTESSWTVEHIGYRAYCEKRSYHVERTNRIASKEKAEYNQQLERYRKLYQRVDHELNSVSRQNPHGGQLLKKKMKSVKALGSRLENKELTSKVEPEEAIDLFFEPISLNANKVILDIHLDTLEMKNKVLCKDLDLYVKGNEHIVIIGQNGTGKTTLIKKILEILKMRTDVKVGYCPQYYGELLPMDKTPIEFLLTDLEYTMKSKIQTYLGSLKFTPDEMEHPLHNLSYGQRCKVLLVYLVIHQFDVLILDEPTRNMSALSTPVIRKIFSEFKGCIISVSHDRKFIDEVCDTVYEIKDYHLTKLD</sequence>
<keyword evidence="4" id="KW-0175">Coiled coil</keyword>
<dbReference type="GO" id="GO:0005524">
    <property type="term" value="F:ATP binding"/>
    <property type="evidence" value="ECO:0007669"/>
    <property type="project" value="UniProtKB-KW"/>
</dbReference>
<dbReference type="STRING" id="118967.SAMN02745191_1887"/>
<evidence type="ECO:0000256" key="2">
    <source>
        <dbReference type="ARBA" id="ARBA00022741"/>
    </source>
</evidence>
<dbReference type="GO" id="GO:0016887">
    <property type="term" value="F:ATP hydrolysis activity"/>
    <property type="evidence" value="ECO:0007669"/>
    <property type="project" value="InterPro"/>
</dbReference>
<protein>
    <submittedName>
        <fullName evidence="6">ATPase components of ABC transporters with duplicated ATPase domains</fullName>
    </submittedName>
</protein>
<dbReference type="InterPro" id="IPR003439">
    <property type="entry name" value="ABC_transporter-like_ATP-bd"/>
</dbReference>
<dbReference type="Proteomes" id="UP000243297">
    <property type="component" value="Unassembled WGS sequence"/>
</dbReference>
<dbReference type="OrthoDB" id="613473at2"/>
<dbReference type="Pfam" id="PF00005">
    <property type="entry name" value="ABC_tran"/>
    <property type="match status" value="2"/>
</dbReference>